<evidence type="ECO:0000313" key="4">
    <source>
        <dbReference type="EMBL" id="MFD1510783.1"/>
    </source>
</evidence>
<keyword evidence="1" id="KW-0238">DNA-binding</keyword>
<evidence type="ECO:0000259" key="3">
    <source>
        <dbReference type="PROSITE" id="PS50110"/>
    </source>
</evidence>
<dbReference type="Pfam" id="PF00072">
    <property type="entry name" value="Response_reg"/>
    <property type="match status" value="1"/>
</dbReference>
<keyword evidence="2" id="KW-0597">Phosphoprotein</keyword>
<dbReference type="Proteomes" id="UP001597186">
    <property type="component" value="Unassembled WGS sequence"/>
</dbReference>
<gene>
    <name evidence="4" type="ORF">ACFTOW_15470</name>
</gene>
<accession>A0ABW4EHA5</accession>
<keyword evidence="5" id="KW-1185">Reference proteome</keyword>
<dbReference type="InterPro" id="IPR039420">
    <property type="entry name" value="WalR-like"/>
</dbReference>
<dbReference type="EMBL" id="JBHUDD010000143">
    <property type="protein sequence ID" value="MFD1510783.1"/>
    <property type="molecule type" value="Genomic_DNA"/>
</dbReference>
<dbReference type="RefSeq" id="WP_379917301.1">
    <property type="nucleotide sequence ID" value="NZ_JBHUDD010000143.1"/>
</dbReference>
<evidence type="ECO:0000256" key="1">
    <source>
        <dbReference type="ARBA" id="ARBA00023125"/>
    </source>
</evidence>
<comment type="caution">
    <text evidence="4">The sequence shown here is derived from an EMBL/GenBank/DDBJ whole genome shotgun (WGS) entry which is preliminary data.</text>
</comment>
<reference evidence="5" key="1">
    <citation type="journal article" date="2019" name="Int. J. Syst. Evol. Microbiol.">
        <title>The Global Catalogue of Microorganisms (GCM) 10K type strain sequencing project: providing services to taxonomists for standard genome sequencing and annotation.</title>
        <authorList>
            <consortium name="The Broad Institute Genomics Platform"/>
            <consortium name="The Broad Institute Genome Sequencing Center for Infectious Disease"/>
            <person name="Wu L."/>
            <person name="Ma J."/>
        </authorList>
    </citation>
    <scope>NUCLEOTIDE SEQUENCE [LARGE SCALE GENOMIC DNA]</scope>
    <source>
        <strain evidence="5">CGMCC 1.12477</strain>
    </source>
</reference>
<dbReference type="PANTHER" id="PTHR48111">
    <property type="entry name" value="REGULATOR OF RPOS"/>
    <property type="match status" value="1"/>
</dbReference>
<dbReference type="SMART" id="SM00448">
    <property type="entry name" value="REC"/>
    <property type="match status" value="1"/>
</dbReference>
<dbReference type="Gene3D" id="3.40.50.2300">
    <property type="match status" value="1"/>
</dbReference>
<dbReference type="SUPFAM" id="SSF52172">
    <property type="entry name" value="CheY-like"/>
    <property type="match status" value="1"/>
</dbReference>
<sequence length="98" mass="10492">MSGSIMIVDDEMPIRRLLRVSLERNGYATVEADCAKAALAALAGTPPQIALLDLGLPDRDGLELIGAFREKAVPIIVLTAREASTEKSPRSTLARMTT</sequence>
<organism evidence="4 5">
    <name type="scientific">Lacimonas salitolerans</name>
    <dbReference type="NCBI Taxonomy" id="1323750"/>
    <lineage>
        <taxon>Bacteria</taxon>
        <taxon>Pseudomonadati</taxon>
        <taxon>Pseudomonadota</taxon>
        <taxon>Alphaproteobacteria</taxon>
        <taxon>Rhodobacterales</taxon>
        <taxon>Paracoccaceae</taxon>
        <taxon>Lacimonas</taxon>
    </lineage>
</organism>
<name>A0ABW4EHA5_9RHOB</name>
<feature type="modified residue" description="4-aspartylphosphate" evidence="2">
    <location>
        <position position="53"/>
    </location>
</feature>
<dbReference type="PANTHER" id="PTHR48111:SF50">
    <property type="entry name" value="KDP OPERON TRANSCRIPTIONAL REGULATORY PROTEIN KDPE"/>
    <property type="match status" value="1"/>
</dbReference>
<dbReference type="PROSITE" id="PS50110">
    <property type="entry name" value="RESPONSE_REGULATORY"/>
    <property type="match status" value="1"/>
</dbReference>
<dbReference type="InterPro" id="IPR001789">
    <property type="entry name" value="Sig_transdc_resp-reg_receiver"/>
</dbReference>
<evidence type="ECO:0000313" key="5">
    <source>
        <dbReference type="Proteomes" id="UP001597186"/>
    </source>
</evidence>
<evidence type="ECO:0000256" key="2">
    <source>
        <dbReference type="PROSITE-ProRule" id="PRU00169"/>
    </source>
</evidence>
<feature type="domain" description="Response regulatory" evidence="3">
    <location>
        <begin position="4"/>
        <end position="98"/>
    </location>
</feature>
<proteinExistence type="predicted"/>
<dbReference type="InterPro" id="IPR011006">
    <property type="entry name" value="CheY-like_superfamily"/>
</dbReference>
<protein>
    <submittedName>
        <fullName evidence="4">Response regulator</fullName>
    </submittedName>
</protein>